<dbReference type="PROSITE" id="PS52039">
    <property type="entry name" value="TOPO_IA_2"/>
    <property type="match status" value="1"/>
</dbReference>
<dbReference type="SMART" id="SM00437">
    <property type="entry name" value="TOP1Ac"/>
    <property type="match status" value="1"/>
</dbReference>
<keyword evidence="6 8" id="KW-0238">DNA-binding</keyword>
<comment type="similarity">
    <text evidence="2 8">Belongs to the type IA topoisomerase family.</text>
</comment>
<evidence type="ECO:0000256" key="1">
    <source>
        <dbReference type="ARBA" id="ARBA00000213"/>
    </source>
</evidence>
<evidence type="ECO:0000256" key="3">
    <source>
        <dbReference type="ARBA" id="ARBA00022723"/>
    </source>
</evidence>
<accession>A0A927GEB8</accession>
<dbReference type="NCBIfam" id="TIGR01051">
    <property type="entry name" value="topA_bact"/>
    <property type="match status" value="1"/>
</dbReference>
<name>A0A927GEB8_9BACT</name>
<evidence type="ECO:0000259" key="11">
    <source>
        <dbReference type="PROSITE" id="PS52039"/>
    </source>
</evidence>
<dbReference type="InterPro" id="IPR013824">
    <property type="entry name" value="Topo_IA_cen_sub1"/>
</dbReference>
<sequence>MSKNLVIVESPAKAKTIEGYLGKDFTVKSSFGHVRDLPKDGLAVDVANGFRPSYEISPDKKKLVSELKSLAKSADEVWLATDDDREGEAISWHLKEALGLRDNTKRIVFREITKNAIQNAILSPRTIDVDLVNAQQARRVLDRLVGYELSPVLWRKIKGGSTGLSAGRVQSVALRLVVEREREIDKHSAKSSFKVTAQFIVDGNKVLNAELPKNFPTSGEARKFLEACIGATFTIKNLEVKPAKKSPAPPFTTSTLQQESSRKLGYSVDRTMRIAQNLYEAGKISYMRTDSTNLSQEAIDKAKTEIETEFGPKYVQTRQFKTKNESAQEAHEAIRPTNFNDRNAGGDRDQKRLYELIWKRAIASQMADAQLERTIVTISIRFANGASGATVQQDLSFDVFGEDFDPAQKTAFNSQTPATNTTFPNELVAQGEVIKFDGFLRVYLESKDDEDDEDSKGMLPPLNIGQILNLGQMKATEKFTRPQPRYAEASLVKKLEEMGIGRPSTYAPTISTIINRGYVTKQDKPGQERKYIEYTLQNNNINETSGRETFGSEKAKLFPTNTGIVVNDFLVEYFPDIVDYKFTATVEKDFDEIADGKMNWQTMLEGFYGDFHKNIEEIQGSSIVSFKTGARELGLDPRTGKKVSARLGKYGAYAQIGESTDDEKPQYANMRDGQLIETITLQDALDLFSLPREVGFFEDKAMTIGIGKFGPYVKHDDKYVSLTKEDDPYSIDADRAIQLIQQKRAESVSESIGEYEGKLVTTGKGRFGPYVKYEDKYISIPRNESLAGLSLDRAIELILAKRQAEANKYIKEFPENPAVKVVNGQYGPYLAVGKRNVKIPKDVDPATLTLEDCLKLAGDDPAPAKKAATSKTAAPSAKAPAKAKAAVTKKPVAKKAAAKK</sequence>
<dbReference type="EC" id="5.6.2.1" evidence="8"/>
<dbReference type="GO" id="GO:0006265">
    <property type="term" value="P:DNA topological change"/>
    <property type="evidence" value="ECO:0007669"/>
    <property type="project" value="UniProtKB-UniRule"/>
</dbReference>
<dbReference type="PRINTS" id="PR00417">
    <property type="entry name" value="PRTPISMRASEI"/>
</dbReference>
<feature type="domain" description="Toprim" evidence="10">
    <location>
        <begin position="3"/>
        <end position="113"/>
    </location>
</feature>
<dbReference type="SMART" id="SM00493">
    <property type="entry name" value="TOPRIM"/>
    <property type="match status" value="1"/>
</dbReference>
<dbReference type="Pfam" id="PF01131">
    <property type="entry name" value="Topoisom_bac"/>
    <property type="match status" value="2"/>
</dbReference>
<keyword evidence="7 8" id="KW-0413">Isomerase</keyword>
<evidence type="ECO:0000256" key="4">
    <source>
        <dbReference type="ARBA" id="ARBA00022842"/>
    </source>
</evidence>
<dbReference type="InterPro" id="IPR013825">
    <property type="entry name" value="Topo_IA_cen_sub2"/>
</dbReference>
<dbReference type="SMART" id="SM00436">
    <property type="entry name" value="TOP1Bc"/>
    <property type="match status" value="1"/>
</dbReference>
<dbReference type="CDD" id="cd00186">
    <property type="entry name" value="TOP1Ac"/>
    <property type="match status" value="1"/>
</dbReference>
<feature type="domain" description="Topo IA-type catalytic" evidence="11">
    <location>
        <begin position="128"/>
        <end position="616"/>
    </location>
</feature>
<dbReference type="InterPro" id="IPR025589">
    <property type="entry name" value="Toprim_C_rpt"/>
</dbReference>
<keyword evidence="4" id="KW-0460">Magnesium</keyword>
<evidence type="ECO:0000256" key="6">
    <source>
        <dbReference type="ARBA" id="ARBA00023125"/>
    </source>
</evidence>
<dbReference type="PROSITE" id="PS00396">
    <property type="entry name" value="TOPO_IA_1"/>
    <property type="match status" value="1"/>
</dbReference>
<comment type="catalytic activity">
    <reaction evidence="1 8">
        <text>ATP-independent breakage of single-stranded DNA, followed by passage and rejoining.</text>
        <dbReference type="EC" id="5.6.2.1"/>
    </reaction>
</comment>
<comment type="function">
    <text evidence="8">Releases the supercoiling and torsional tension of DNA, which is introduced during the DNA replication and transcription, by transiently cleaving and rejoining one strand of the DNA duplex. Introduces a single-strand break via transesterification at a target site in duplex DNA. The scissile phosphodiester is attacked by the catalytic tyrosine of the enzyme, resulting in the formation of a DNA-(5'-phosphotyrosyl)-enzyme intermediate and the expulsion of a 3'-OH DNA strand. The free DNA strand then undergoes passage around the unbroken strand, thus removing DNA supercoils. Finally, in the religation step, the DNA 3'-OH attacks the covalent intermediate to expel the active-site tyrosine and restore the DNA phosphodiester backbone.</text>
</comment>
<dbReference type="Pfam" id="PF01751">
    <property type="entry name" value="Toprim"/>
    <property type="match status" value="1"/>
</dbReference>
<dbReference type="GO" id="GO:0003917">
    <property type="term" value="F:DNA topoisomerase type I (single strand cut, ATP-independent) activity"/>
    <property type="evidence" value="ECO:0007669"/>
    <property type="project" value="UniProtKB-UniRule"/>
</dbReference>
<dbReference type="GO" id="GO:0046872">
    <property type="term" value="F:metal ion binding"/>
    <property type="evidence" value="ECO:0007669"/>
    <property type="project" value="UniProtKB-KW"/>
</dbReference>
<dbReference type="HAMAP" id="MF_00952">
    <property type="entry name" value="Topoisom_1_prok"/>
    <property type="match status" value="1"/>
</dbReference>
<evidence type="ECO:0000259" key="10">
    <source>
        <dbReference type="PROSITE" id="PS50880"/>
    </source>
</evidence>
<feature type="active site" description="O-(5'-phospho-DNA)-tyrosine intermediate" evidence="8">
    <location>
        <position position="286"/>
    </location>
</feature>
<feature type="compositionally biased region" description="Basic residues" evidence="9">
    <location>
        <begin position="891"/>
        <end position="900"/>
    </location>
</feature>
<comment type="caution">
    <text evidence="12">The sequence shown here is derived from an EMBL/GenBank/DDBJ whole genome shotgun (WGS) entry which is preliminary data.</text>
</comment>
<dbReference type="InterPro" id="IPR013826">
    <property type="entry name" value="Topo_IA_cen_sub3"/>
</dbReference>
<keyword evidence="13" id="KW-1185">Reference proteome</keyword>
<dbReference type="InterPro" id="IPR013497">
    <property type="entry name" value="Topo_IA_cen"/>
</dbReference>
<feature type="region of interest" description="Interaction with DNA" evidence="8">
    <location>
        <begin position="165"/>
        <end position="170"/>
    </location>
</feature>
<dbReference type="Proteomes" id="UP000653797">
    <property type="component" value="Unassembled WGS sequence"/>
</dbReference>
<evidence type="ECO:0000256" key="5">
    <source>
        <dbReference type="ARBA" id="ARBA00023029"/>
    </source>
</evidence>
<dbReference type="PANTHER" id="PTHR42785">
    <property type="entry name" value="DNA TOPOISOMERASE, TYPE IA, CORE"/>
    <property type="match status" value="1"/>
</dbReference>
<dbReference type="SUPFAM" id="SSF56712">
    <property type="entry name" value="Prokaryotic type I DNA topoisomerase"/>
    <property type="match status" value="1"/>
</dbReference>
<dbReference type="EMBL" id="JACXAA010000005">
    <property type="protein sequence ID" value="MBD2754465.1"/>
    <property type="molecule type" value="Genomic_DNA"/>
</dbReference>
<evidence type="ECO:0000256" key="9">
    <source>
        <dbReference type="SAM" id="MobiDB-lite"/>
    </source>
</evidence>
<feature type="site" description="Interaction with DNA" evidence="8">
    <location>
        <position position="33"/>
    </location>
</feature>
<evidence type="ECO:0000313" key="13">
    <source>
        <dbReference type="Proteomes" id="UP000653797"/>
    </source>
</evidence>
<dbReference type="Pfam" id="PF13368">
    <property type="entry name" value="Toprim_C_rpt"/>
    <property type="match status" value="4"/>
</dbReference>
<dbReference type="PANTHER" id="PTHR42785:SF1">
    <property type="entry name" value="DNA TOPOISOMERASE"/>
    <property type="match status" value="1"/>
</dbReference>
<dbReference type="InterPro" id="IPR023405">
    <property type="entry name" value="Topo_IA_core_domain"/>
</dbReference>
<dbReference type="InterPro" id="IPR034149">
    <property type="entry name" value="TOPRIM_TopoI"/>
</dbReference>
<feature type="compositionally biased region" description="Low complexity" evidence="9">
    <location>
        <begin position="864"/>
        <end position="890"/>
    </location>
</feature>
<feature type="site" description="Interaction with DNA" evidence="8">
    <location>
        <position position="288"/>
    </location>
</feature>
<dbReference type="GO" id="GO:0003677">
    <property type="term" value="F:DNA binding"/>
    <property type="evidence" value="ECO:0007669"/>
    <property type="project" value="UniProtKB-KW"/>
</dbReference>
<reference evidence="12" key="1">
    <citation type="submission" date="2020-09" db="EMBL/GenBank/DDBJ databases">
        <authorList>
            <person name="Kim M.K."/>
        </authorList>
    </citation>
    <scope>NUCLEOTIDE SEQUENCE</scope>
    <source>
        <strain evidence="12">BT704</strain>
    </source>
</reference>
<feature type="site" description="Interaction with DNA" evidence="8">
    <location>
        <position position="154"/>
    </location>
</feature>
<evidence type="ECO:0000256" key="2">
    <source>
        <dbReference type="ARBA" id="ARBA00009446"/>
    </source>
</evidence>
<protein>
    <recommendedName>
        <fullName evidence="8">DNA topoisomerase 1</fullName>
        <ecNumber evidence="8">5.6.2.1</ecNumber>
    </recommendedName>
    <alternativeName>
        <fullName evidence="8">DNA topoisomerase I</fullName>
    </alternativeName>
</protein>
<dbReference type="Gene3D" id="3.40.50.140">
    <property type="match status" value="1"/>
</dbReference>
<comment type="subunit">
    <text evidence="8">Monomer.</text>
</comment>
<dbReference type="AlphaFoldDB" id="A0A927GEB8"/>
<dbReference type="RefSeq" id="WP_191040094.1">
    <property type="nucleotide sequence ID" value="NZ_JACXAA010000005.1"/>
</dbReference>
<evidence type="ECO:0000313" key="12">
    <source>
        <dbReference type="EMBL" id="MBD2754465.1"/>
    </source>
</evidence>
<feature type="region of interest" description="Disordered" evidence="9">
    <location>
        <begin position="325"/>
        <end position="346"/>
    </location>
</feature>
<dbReference type="InterPro" id="IPR005733">
    <property type="entry name" value="TopoI_bac-type"/>
</dbReference>
<dbReference type="InterPro" id="IPR003602">
    <property type="entry name" value="Topo_IA_DNA-bd_dom"/>
</dbReference>
<feature type="site" description="Interaction with DNA" evidence="8">
    <location>
        <position position="516"/>
    </location>
</feature>
<keyword evidence="3" id="KW-0479">Metal-binding</keyword>
<evidence type="ECO:0000256" key="7">
    <source>
        <dbReference type="ARBA" id="ARBA00023235"/>
    </source>
</evidence>
<feature type="site" description="Interaction with DNA" evidence="8">
    <location>
        <position position="142"/>
    </location>
</feature>
<dbReference type="InterPro" id="IPR003601">
    <property type="entry name" value="Topo_IA_2"/>
</dbReference>
<dbReference type="CDD" id="cd03363">
    <property type="entry name" value="TOPRIM_TopoIA_TopoI"/>
    <property type="match status" value="1"/>
</dbReference>
<evidence type="ECO:0000256" key="8">
    <source>
        <dbReference type="HAMAP-Rule" id="MF_00952"/>
    </source>
</evidence>
<feature type="region of interest" description="Disordered" evidence="9">
    <location>
        <begin position="860"/>
        <end position="900"/>
    </location>
</feature>
<dbReference type="Gene3D" id="1.10.290.10">
    <property type="entry name" value="Topoisomerase I, domain 4"/>
    <property type="match status" value="1"/>
</dbReference>
<dbReference type="InterPro" id="IPR028612">
    <property type="entry name" value="Topoisom_1_IA"/>
</dbReference>
<dbReference type="InterPro" id="IPR006171">
    <property type="entry name" value="TOPRIM_dom"/>
</dbReference>
<dbReference type="Gene3D" id="1.10.460.10">
    <property type="entry name" value="Topoisomerase I, domain 2"/>
    <property type="match status" value="2"/>
</dbReference>
<dbReference type="InterPro" id="IPR000380">
    <property type="entry name" value="Topo_IA"/>
</dbReference>
<organism evidence="12 13">
    <name type="scientific">Spirosoma validum</name>
    <dbReference type="NCBI Taxonomy" id="2771355"/>
    <lineage>
        <taxon>Bacteria</taxon>
        <taxon>Pseudomonadati</taxon>
        <taxon>Bacteroidota</taxon>
        <taxon>Cytophagia</taxon>
        <taxon>Cytophagales</taxon>
        <taxon>Cytophagaceae</taxon>
        <taxon>Spirosoma</taxon>
    </lineage>
</organism>
<dbReference type="PROSITE" id="PS50880">
    <property type="entry name" value="TOPRIM"/>
    <property type="match status" value="1"/>
</dbReference>
<gene>
    <name evidence="8 12" type="primary">topA</name>
    <name evidence="12" type="ORF">IC230_16270</name>
</gene>
<feature type="site" description="Interaction with DNA" evidence="8">
    <location>
        <position position="147"/>
    </location>
</feature>
<dbReference type="Gene3D" id="2.70.20.10">
    <property type="entry name" value="Topoisomerase I, domain 3"/>
    <property type="match status" value="1"/>
</dbReference>
<dbReference type="InterPro" id="IPR023406">
    <property type="entry name" value="Topo_IA_AS"/>
</dbReference>
<proteinExistence type="inferred from homology"/>
<feature type="site" description="Interaction with DNA" evidence="8">
    <location>
        <position position="138"/>
    </location>
</feature>
<keyword evidence="5 8" id="KW-0799">Topoisomerase</keyword>
<feature type="compositionally biased region" description="Basic and acidic residues" evidence="9">
    <location>
        <begin position="325"/>
        <end position="334"/>
    </location>
</feature>
<feature type="site" description="Interaction with DNA" evidence="8">
    <location>
        <position position="139"/>
    </location>
</feature>